<reference evidence="1" key="1">
    <citation type="journal article" date="2022" name="Int. J. Mol. Sci.">
        <title>Draft Genome of Tanacetum Coccineum: Genomic Comparison of Closely Related Tanacetum-Family Plants.</title>
        <authorList>
            <person name="Yamashiro T."/>
            <person name="Shiraishi A."/>
            <person name="Nakayama K."/>
            <person name="Satake H."/>
        </authorList>
    </citation>
    <scope>NUCLEOTIDE SEQUENCE</scope>
</reference>
<accession>A0ABQ5FNJ8</accession>
<organism evidence="1 2">
    <name type="scientific">Tanacetum coccineum</name>
    <dbReference type="NCBI Taxonomy" id="301880"/>
    <lineage>
        <taxon>Eukaryota</taxon>
        <taxon>Viridiplantae</taxon>
        <taxon>Streptophyta</taxon>
        <taxon>Embryophyta</taxon>
        <taxon>Tracheophyta</taxon>
        <taxon>Spermatophyta</taxon>
        <taxon>Magnoliopsida</taxon>
        <taxon>eudicotyledons</taxon>
        <taxon>Gunneridae</taxon>
        <taxon>Pentapetalae</taxon>
        <taxon>asterids</taxon>
        <taxon>campanulids</taxon>
        <taxon>Asterales</taxon>
        <taxon>Asteraceae</taxon>
        <taxon>Asteroideae</taxon>
        <taxon>Anthemideae</taxon>
        <taxon>Anthemidinae</taxon>
        <taxon>Tanacetum</taxon>
    </lineage>
</organism>
<name>A0ABQ5FNJ8_9ASTR</name>
<sequence length="89" mass="10440">MSNSEGSVNKGDIGESSKKLNEDEYSICFENTTHIMNALKEARMKSREMIFSIYHSLKMLLDIISRMNRKLEDKNIKRNDKRKEKVNDL</sequence>
<keyword evidence="2" id="KW-1185">Reference proteome</keyword>
<dbReference type="Proteomes" id="UP001151760">
    <property type="component" value="Unassembled WGS sequence"/>
</dbReference>
<gene>
    <name evidence="1" type="ORF">Tco_1015537</name>
</gene>
<reference evidence="1" key="2">
    <citation type="submission" date="2022-01" db="EMBL/GenBank/DDBJ databases">
        <authorList>
            <person name="Yamashiro T."/>
            <person name="Shiraishi A."/>
            <person name="Satake H."/>
            <person name="Nakayama K."/>
        </authorList>
    </citation>
    <scope>NUCLEOTIDE SEQUENCE</scope>
</reference>
<protein>
    <submittedName>
        <fullName evidence="1">Uncharacterized protein</fullName>
    </submittedName>
</protein>
<evidence type="ECO:0000313" key="1">
    <source>
        <dbReference type="EMBL" id="GJT64057.1"/>
    </source>
</evidence>
<comment type="caution">
    <text evidence="1">The sequence shown here is derived from an EMBL/GenBank/DDBJ whole genome shotgun (WGS) entry which is preliminary data.</text>
</comment>
<proteinExistence type="predicted"/>
<dbReference type="EMBL" id="BQNB010017511">
    <property type="protein sequence ID" value="GJT64057.1"/>
    <property type="molecule type" value="Genomic_DNA"/>
</dbReference>
<evidence type="ECO:0000313" key="2">
    <source>
        <dbReference type="Proteomes" id="UP001151760"/>
    </source>
</evidence>